<evidence type="ECO:0000256" key="13">
    <source>
        <dbReference type="SAM" id="MobiDB-lite"/>
    </source>
</evidence>
<evidence type="ECO:0000256" key="11">
    <source>
        <dbReference type="ARBA" id="ARBA00034532"/>
    </source>
</evidence>
<dbReference type="PANTHER" id="PTHR23077:SF12">
    <property type="entry name" value="PEROXISOMAL ATPASE PEX1"/>
    <property type="match status" value="1"/>
</dbReference>
<keyword evidence="6" id="KW-0378">Hydrolase</keyword>
<dbReference type="Pfam" id="PF00004">
    <property type="entry name" value="AAA"/>
    <property type="match status" value="2"/>
</dbReference>
<accession>A0A0C2X8P1</accession>
<reference evidence="15 16" key="1">
    <citation type="submission" date="2014-04" db="EMBL/GenBank/DDBJ databases">
        <authorList>
            <consortium name="DOE Joint Genome Institute"/>
            <person name="Kuo A."/>
            <person name="Zuccaro A."/>
            <person name="Kohler A."/>
            <person name="Nagy L.G."/>
            <person name="Floudas D."/>
            <person name="Copeland A."/>
            <person name="Barry K.W."/>
            <person name="Cichocki N."/>
            <person name="Veneault-Fourrey C."/>
            <person name="LaButti K."/>
            <person name="Lindquist E.A."/>
            <person name="Lipzen A."/>
            <person name="Lundell T."/>
            <person name="Morin E."/>
            <person name="Murat C."/>
            <person name="Sun H."/>
            <person name="Tunlid A."/>
            <person name="Henrissat B."/>
            <person name="Grigoriev I.V."/>
            <person name="Hibbett D.S."/>
            <person name="Martin F."/>
            <person name="Nordberg H.P."/>
            <person name="Cantor M.N."/>
            <person name="Hua S.X."/>
        </authorList>
    </citation>
    <scope>NUCLEOTIDE SEQUENCE [LARGE SCALE GENOMIC DNA]</scope>
    <source>
        <strain evidence="15 16">MAFF 305830</strain>
    </source>
</reference>
<evidence type="ECO:0000256" key="7">
    <source>
        <dbReference type="ARBA" id="ARBA00022840"/>
    </source>
</evidence>
<dbReference type="GO" id="GO:0016558">
    <property type="term" value="P:protein import into peroxisome matrix"/>
    <property type="evidence" value="ECO:0007669"/>
    <property type="project" value="TreeGrafter"/>
</dbReference>
<feature type="domain" description="AAA+ ATPase" evidence="14">
    <location>
        <begin position="393"/>
        <end position="535"/>
    </location>
</feature>
<evidence type="ECO:0000256" key="2">
    <source>
        <dbReference type="ARBA" id="ARBA00006914"/>
    </source>
</evidence>
<dbReference type="AlphaFoldDB" id="A0A0C2X8P1"/>
<dbReference type="FunFam" id="3.40.50.300:FF:000149">
    <property type="entry name" value="Nuclear valosin-containing protein-like"/>
    <property type="match status" value="1"/>
</dbReference>
<evidence type="ECO:0000256" key="10">
    <source>
        <dbReference type="ARBA" id="ARBA00032509"/>
    </source>
</evidence>
<dbReference type="InterPro" id="IPR003593">
    <property type="entry name" value="AAA+_ATPase"/>
</dbReference>
<dbReference type="Gene3D" id="1.10.8.60">
    <property type="match status" value="2"/>
</dbReference>
<dbReference type="OrthoDB" id="2187at2759"/>
<organism evidence="15 16">
    <name type="scientific">Serendipita vermifera MAFF 305830</name>
    <dbReference type="NCBI Taxonomy" id="933852"/>
    <lineage>
        <taxon>Eukaryota</taxon>
        <taxon>Fungi</taxon>
        <taxon>Dikarya</taxon>
        <taxon>Basidiomycota</taxon>
        <taxon>Agaricomycotina</taxon>
        <taxon>Agaricomycetes</taxon>
        <taxon>Sebacinales</taxon>
        <taxon>Serendipitaceae</taxon>
        <taxon>Serendipita</taxon>
    </lineage>
</organism>
<evidence type="ECO:0000256" key="4">
    <source>
        <dbReference type="ARBA" id="ARBA00022593"/>
    </source>
</evidence>
<evidence type="ECO:0000256" key="6">
    <source>
        <dbReference type="ARBA" id="ARBA00022801"/>
    </source>
</evidence>
<dbReference type="SUPFAM" id="SSF52540">
    <property type="entry name" value="P-loop containing nucleoside triphosphate hydrolases"/>
    <property type="match status" value="2"/>
</dbReference>
<evidence type="ECO:0000313" key="16">
    <source>
        <dbReference type="Proteomes" id="UP000054097"/>
    </source>
</evidence>
<dbReference type="InterPro" id="IPR015342">
    <property type="entry name" value="PEX1-N_C-lobe"/>
</dbReference>
<dbReference type="InterPro" id="IPR009010">
    <property type="entry name" value="Asp_de-COase-like_dom_sf"/>
</dbReference>
<dbReference type="SUPFAM" id="SSF50692">
    <property type="entry name" value="ADC-like"/>
    <property type="match status" value="1"/>
</dbReference>
<dbReference type="InterPro" id="IPR003960">
    <property type="entry name" value="ATPase_AAA_CS"/>
</dbReference>
<dbReference type="InterPro" id="IPR003959">
    <property type="entry name" value="ATPase_AAA_core"/>
</dbReference>
<dbReference type="InterPro" id="IPR029067">
    <property type="entry name" value="CDC48_domain_2-like_sf"/>
</dbReference>
<name>A0A0C2X8P1_SERVB</name>
<dbReference type="InterPro" id="IPR050168">
    <property type="entry name" value="AAA_ATPase_domain"/>
</dbReference>
<dbReference type="SMART" id="SM00382">
    <property type="entry name" value="AAA"/>
    <property type="match status" value="2"/>
</dbReference>
<dbReference type="GO" id="GO:0005524">
    <property type="term" value="F:ATP binding"/>
    <property type="evidence" value="ECO:0007669"/>
    <property type="project" value="UniProtKB-KW"/>
</dbReference>
<dbReference type="PANTHER" id="PTHR23077">
    <property type="entry name" value="AAA-FAMILY ATPASE"/>
    <property type="match status" value="1"/>
</dbReference>
<protein>
    <recommendedName>
        <fullName evidence="11">Peroxisomal ATPase PEX1</fullName>
    </recommendedName>
    <alternativeName>
        <fullName evidence="10">Peroxin-1</fullName>
    </alternativeName>
</protein>
<keyword evidence="4" id="KW-0962">Peroxisome biogenesis</keyword>
<evidence type="ECO:0000256" key="12">
    <source>
        <dbReference type="ARBA" id="ARBA00048778"/>
    </source>
</evidence>
<evidence type="ECO:0000256" key="5">
    <source>
        <dbReference type="ARBA" id="ARBA00022741"/>
    </source>
</evidence>
<dbReference type="CDD" id="cd19526">
    <property type="entry name" value="RecA-like_PEX1_r2"/>
    <property type="match status" value="1"/>
</dbReference>
<dbReference type="Pfam" id="PF17862">
    <property type="entry name" value="AAA_lid_3"/>
    <property type="match status" value="1"/>
</dbReference>
<evidence type="ECO:0000256" key="3">
    <source>
        <dbReference type="ARBA" id="ARBA00022448"/>
    </source>
</evidence>
<keyword evidence="16" id="KW-1185">Reference proteome</keyword>
<dbReference type="InterPro" id="IPR027417">
    <property type="entry name" value="P-loop_NTPase"/>
</dbReference>
<dbReference type="Gene3D" id="3.40.50.300">
    <property type="entry name" value="P-loop containing nucleotide triphosphate hydrolases"/>
    <property type="match status" value="2"/>
</dbReference>
<dbReference type="GO" id="GO:0005829">
    <property type="term" value="C:cytosol"/>
    <property type="evidence" value="ECO:0007669"/>
    <property type="project" value="TreeGrafter"/>
</dbReference>
<dbReference type="SUPFAM" id="SSF54585">
    <property type="entry name" value="Cdc48 domain 2-like"/>
    <property type="match status" value="1"/>
</dbReference>
<evidence type="ECO:0000313" key="15">
    <source>
        <dbReference type="EMBL" id="KIM25582.1"/>
    </source>
</evidence>
<keyword evidence="9" id="KW-0472">Membrane</keyword>
<evidence type="ECO:0000256" key="9">
    <source>
        <dbReference type="ARBA" id="ARBA00023136"/>
    </source>
</evidence>
<comment type="catalytic activity">
    <reaction evidence="12">
        <text>ATP + H2O = ADP + phosphate + H(+)</text>
        <dbReference type="Rhea" id="RHEA:13065"/>
        <dbReference type="ChEBI" id="CHEBI:15377"/>
        <dbReference type="ChEBI" id="CHEBI:15378"/>
        <dbReference type="ChEBI" id="CHEBI:30616"/>
        <dbReference type="ChEBI" id="CHEBI:43474"/>
        <dbReference type="ChEBI" id="CHEBI:456216"/>
    </reaction>
    <physiologicalReaction direction="left-to-right" evidence="12">
        <dbReference type="Rhea" id="RHEA:13066"/>
    </physiologicalReaction>
</comment>
<dbReference type="STRING" id="933852.A0A0C2X8P1"/>
<sequence length="979" mass="107816">MRRVKVKYSSLHSSLINLPLSVYGPLVSTGVRPQTVAVHLSNSKKGDDLRTGYVGWTGLASSPSSARWKSDDGLESIEIDPQLCSSLGFSEGEVLELGLVHNLPIASSVSTEPVSSDDWEILELHAQYVEDNLLSQVRVVSKEQEVNVWIMGKTLIRFRVLSLDPEKSPQLLSTNTELIIAPKTRRKNVESTRITTKQELTAGIARLLPSSQCLSAFSEYENPSSTVLVSPQTLRTMGFQNGQHVYLERLLPPINGLVKDIKHLPQVQDGTTPRDIALKRLRDELPENRISNPVEDKEVPSFTIQSLETVAVNHIGLLDYPESRPWDIIRLSSTPLENTEEGKQKKINTTPMFRIPSLKTPSSLGLEESVDACVKHVESVFLARDTSRSTVLTGPRILLCGGKGVGKTTAAIHVANKLEHATHLLLCPFYVDMARFNDESLAGLRSLFVMLIRLAIWHKPSFLILDNIHQLIGQETEHTESFKSTQICELFVNFLKEVSYHSVGVLAIAESVASLHKGLSTGHSFSKTLTLKPPNKDFRVKILRQIVKDFPAVAGDSPDSINYVAISTKTEGYSLQDLQDLADRALHNAAIRTAKDPEAKIHVQMSDFDSAQDGYTPLSLRDVKLQKSDVEWADIGGLHATRQVLRETLEWPTKYAAIFAKCPLRLRSGLLLYGYPGCGKTMLASAVSKECGLNFIAVKGPELLNKYIGASEQSVRELFERASAAKPCVLFFDEFDSIAPRRGHDSTGVTDRVVNQMLTQMDGAEGLDGVYVLAATSRPDLIDPALLRPGRLDKSLLCHMPTEEERVQILSAIVRKMQLEPGVDLSRMAGLTDGFSGADLQALVYNAHLESVHDILSASPSLDSRSDSQPSEFVILGKQHANQSQSKAQQAAVSARINTILKAGKKTPSNVTSKAESKAPIIRQAHLERALQSTRASVPEVERSRLEAIYREFSNDRTGAIQHPPEVNPHAVGNRASLM</sequence>
<reference evidence="16" key="2">
    <citation type="submission" date="2015-01" db="EMBL/GenBank/DDBJ databases">
        <title>Evolutionary Origins and Diversification of the Mycorrhizal Mutualists.</title>
        <authorList>
            <consortium name="DOE Joint Genome Institute"/>
            <consortium name="Mycorrhizal Genomics Consortium"/>
            <person name="Kohler A."/>
            <person name="Kuo A."/>
            <person name="Nagy L.G."/>
            <person name="Floudas D."/>
            <person name="Copeland A."/>
            <person name="Barry K.W."/>
            <person name="Cichocki N."/>
            <person name="Veneault-Fourrey C."/>
            <person name="LaButti K."/>
            <person name="Lindquist E.A."/>
            <person name="Lipzen A."/>
            <person name="Lundell T."/>
            <person name="Morin E."/>
            <person name="Murat C."/>
            <person name="Riley R."/>
            <person name="Ohm R."/>
            <person name="Sun H."/>
            <person name="Tunlid A."/>
            <person name="Henrissat B."/>
            <person name="Grigoriev I.V."/>
            <person name="Hibbett D.S."/>
            <person name="Martin F."/>
        </authorList>
    </citation>
    <scope>NUCLEOTIDE SEQUENCE [LARGE SCALE GENOMIC DNA]</scope>
    <source>
        <strain evidence="16">MAFF 305830</strain>
    </source>
</reference>
<keyword evidence="8" id="KW-0653">Protein transport</keyword>
<dbReference type="GO" id="GO:0016887">
    <property type="term" value="F:ATP hydrolysis activity"/>
    <property type="evidence" value="ECO:0007669"/>
    <property type="project" value="InterPro"/>
</dbReference>
<dbReference type="Gene3D" id="3.10.330.10">
    <property type="match status" value="1"/>
</dbReference>
<feature type="region of interest" description="Disordered" evidence="13">
    <location>
        <begin position="959"/>
        <end position="979"/>
    </location>
</feature>
<dbReference type="CDD" id="cd00009">
    <property type="entry name" value="AAA"/>
    <property type="match status" value="1"/>
</dbReference>
<keyword evidence="7" id="KW-0067">ATP-binding</keyword>
<dbReference type="GO" id="GO:0005778">
    <property type="term" value="C:peroxisomal membrane"/>
    <property type="evidence" value="ECO:0007669"/>
    <property type="project" value="TreeGrafter"/>
</dbReference>
<evidence type="ECO:0000256" key="1">
    <source>
        <dbReference type="ARBA" id="ARBA00004370"/>
    </source>
</evidence>
<dbReference type="Pfam" id="PF09262">
    <property type="entry name" value="PEX-1N"/>
    <property type="match status" value="1"/>
</dbReference>
<evidence type="ECO:0000259" key="14">
    <source>
        <dbReference type="SMART" id="SM00382"/>
    </source>
</evidence>
<dbReference type="HOGENOM" id="CLU_000688_1_1_1"/>
<comment type="similarity">
    <text evidence="2">Belongs to the AAA ATPase family.</text>
</comment>
<dbReference type="InterPro" id="IPR041569">
    <property type="entry name" value="AAA_lid_3"/>
</dbReference>
<proteinExistence type="inferred from homology"/>
<keyword evidence="3" id="KW-0813">Transport</keyword>
<gene>
    <name evidence="15" type="ORF">M408DRAFT_26130</name>
</gene>
<evidence type="ECO:0000256" key="8">
    <source>
        <dbReference type="ARBA" id="ARBA00022927"/>
    </source>
</evidence>
<feature type="domain" description="AAA+ ATPase" evidence="14">
    <location>
        <begin position="666"/>
        <end position="801"/>
    </location>
</feature>
<dbReference type="EMBL" id="KN824313">
    <property type="protein sequence ID" value="KIM25582.1"/>
    <property type="molecule type" value="Genomic_DNA"/>
</dbReference>
<keyword evidence="5" id="KW-0547">Nucleotide-binding</keyword>
<dbReference type="PROSITE" id="PS00674">
    <property type="entry name" value="AAA"/>
    <property type="match status" value="1"/>
</dbReference>
<dbReference type="Proteomes" id="UP000054097">
    <property type="component" value="Unassembled WGS sequence"/>
</dbReference>
<comment type="subcellular location">
    <subcellularLocation>
        <location evidence="1">Membrane</location>
    </subcellularLocation>
</comment>